<dbReference type="Proteomes" id="UP000001542">
    <property type="component" value="Unassembled WGS sequence"/>
</dbReference>
<evidence type="ECO:0000256" key="1">
    <source>
        <dbReference type="SAM" id="Coils"/>
    </source>
</evidence>
<dbReference type="RefSeq" id="XP_001321909.1">
    <property type="nucleotide sequence ID" value="XM_001321874.1"/>
</dbReference>
<dbReference type="VEuPathDB" id="TrichDB:TVAG_098220"/>
<feature type="coiled-coil region" evidence="1">
    <location>
        <begin position="109"/>
        <end position="162"/>
    </location>
</feature>
<dbReference type="SMR" id="A2ECA2"/>
<dbReference type="VEuPathDB" id="TrichDB:TVAGG3_0390340"/>
<reference evidence="2" key="2">
    <citation type="journal article" date="2007" name="Science">
        <title>Draft genome sequence of the sexually transmitted pathogen Trichomonas vaginalis.</title>
        <authorList>
            <person name="Carlton J.M."/>
            <person name="Hirt R.P."/>
            <person name="Silva J.C."/>
            <person name="Delcher A.L."/>
            <person name="Schatz M."/>
            <person name="Zhao Q."/>
            <person name="Wortman J.R."/>
            <person name="Bidwell S.L."/>
            <person name="Alsmark U.C.M."/>
            <person name="Besteiro S."/>
            <person name="Sicheritz-Ponten T."/>
            <person name="Noel C.J."/>
            <person name="Dacks J.B."/>
            <person name="Foster P.G."/>
            <person name="Simillion C."/>
            <person name="Van de Peer Y."/>
            <person name="Miranda-Saavedra D."/>
            <person name="Barton G.J."/>
            <person name="Westrop G.D."/>
            <person name="Mueller S."/>
            <person name="Dessi D."/>
            <person name="Fiori P.L."/>
            <person name="Ren Q."/>
            <person name="Paulsen I."/>
            <person name="Zhang H."/>
            <person name="Bastida-Corcuera F.D."/>
            <person name="Simoes-Barbosa A."/>
            <person name="Brown M.T."/>
            <person name="Hayes R.D."/>
            <person name="Mukherjee M."/>
            <person name="Okumura C.Y."/>
            <person name="Schneider R."/>
            <person name="Smith A.J."/>
            <person name="Vanacova S."/>
            <person name="Villalvazo M."/>
            <person name="Haas B.J."/>
            <person name="Pertea M."/>
            <person name="Feldblyum T.V."/>
            <person name="Utterback T.R."/>
            <person name="Shu C.L."/>
            <person name="Osoegawa K."/>
            <person name="de Jong P.J."/>
            <person name="Hrdy I."/>
            <person name="Horvathova L."/>
            <person name="Zubacova Z."/>
            <person name="Dolezal P."/>
            <person name="Malik S.B."/>
            <person name="Logsdon J.M. Jr."/>
            <person name="Henze K."/>
            <person name="Gupta A."/>
            <person name="Wang C.C."/>
            <person name="Dunne R.L."/>
            <person name="Upcroft J.A."/>
            <person name="Upcroft P."/>
            <person name="White O."/>
            <person name="Salzberg S.L."/>
            <person name="Tang P."/>
            <person name="Chiu C.-H."/>
            <person name="Lee Y.-S."/>
            <person name="Embley T.M."/>
            <person name="Coombs G.H."/>
            <person name="Mottram J.C."/>
            <person name="Tachezy J."/>
            <person name="Fraser-Liggett C.M."/>
            <person name="Johnson P.J."/>
        </authorList>
    </citation>
    <scope>NUCLEOTIDE SEQUENCE [LARGE SCALE GENOMIC DNA]</scope>
    <source>
        <strain evidence="2">G3</strain>
    </source>
</reference>
<evidence type="ECO:0000313" key="2">
    <source>
        <dbReference type="EMBL" id="EAY09686.1"/>
    </source>
</evidence>
<reference evidence="2" key="1">
    <citation type="submission" date="2006-10" db="EMBL/GenBank/DDBJ databases">
        <authorList>
            <person name="Amadeo P."/>
            <person name="Zhao Q."/>
            <person name="Wortman J."/>
            <person name="Fraser-Liggett C."/>
            <person name="Carlton J."/>
        </authorList>
    </citation>
    <scope>NUCLEOTIDE SEQUENCE</scope>
    <source>
        <strain evidence="2">G3</strain>
    </source>
</reference>
<proteinExistence type="predicted"/>
<keyword evidence="3" id="KW-1185">Reference proteome</keyword>
<evidence type="ECO:0000313" key="3">
    <source>
        <dbReference type="Proteomes" id="UP000001542"/>
    </source>
</evidence>
<dbReference type="KEGG" id="tva:4767609"/>
<sequence>MHSINKFREYPEYHDMVTSVNDLLSTNAKVLKTLDSAYNTAFVTYIKNLPAEQKPWNSDLLPFNLKILETYKEEQEKMEFSPNDLQIFLTQLQELTRFQKNALAVDKKMRASKENENKIKANMNAAKAKGDAVKAEQLLMRLNEAKTTTDSLKAEAQELRRVYIEHSDKYKIEFPAQLSTMIVSICNSGIKNLNTRTELATELLNAAQNSFYFEDSELTKLKEELAELEQLTNTTE</sequence>
<keyword evidence="1" id="KW-0175">Coiled coil</keyword>
<protein>
    <submittedName>
        <fullName evidence="2">Uncharacterized protein</fullName>
    </submittedName>
</protein>
<dbReference type="EMBL" id="DS113352">
    <property type="protein sequence ID" value="EAY09686.1"/>
    <property type="molecule type" value="Genomic_DNA"/>
</dbReference>
<organism evidence="2 3">
    <name type="scientific">Trichomonas vaginalis (strain ATCC PRA-98 / G3)</name>
    <dbReference type="NCBI Taxonomy" id="412133"/>
    <lineage>
        <taxon>Eukaryota</taxon>
        <taxon>Metamonada</taxon>
        <taxon>Parabasalia</taxon>
        <taxon>Trichomonadida</taxon>
        <taxon>Trichomonadidae</taxon>
        <taxon>Trichomonas</taxon>
    </lineage>
</organism>
<accession>A2ECA2</accession>
<name>A2ECA2_TRIV3</name>
<dbReference type="InParanoid" id="A2ECA2"/>
<dbReference type="AlphaFoldDB" id="A2ECA2"/>
<gene>
    <name evidence="2" type="ORF">TVAG_098220</name>
</gene>